<dbReference type="GO" id="GO:0004565">
    <property type="term" value="F:beta-galactosidase activity"/>
    <property type="evidence" value="ECO:0007669"/>
    <property type="project" value="UniProtKB-EC"/>
</dbReference>
<dbReference type="Proteomes" id="UP000886812">
    <property type="component" value="Unassembled WGS sequence"/>
</dbReference>
<dbReference type="Gene3D" id="2.60.120.260">
    <property type="entry name" value="Galactose-binding domain-like"/>
    <property type="match status" value="1"/>
</dbReference>
<dbReference type="SMART" id="SM01038">
    <property type="entry name" value="Bgal_small_N"/>
    <property type="match status" value="1"/>
</dbReference>
<evidence type="ECO:0000256" key="5">
    <source>
        <dbReference type="SAM" id="SignalP"/>
    </source>
</evidence>
<dbReference type="AlphaFoldDB" id="A0A9D1NJI4"/>
<feature type="domain" description="F5/8 type C" evidence="6">
    <location>
        <begin position="450"/>
        <end position="596"/>
    </location>
</feature>
<dbReference type="InterPro" id="IPR008979">
    <property type="entry name" value="Galactose-bd-like_sf"/>
</dbReference>
<evidence type="ECO:0000256" key="3">
    <source>
        <dbReference type="ARBA" id="ARBA00022801"/>
    </source>
</evidence>
<evidence type="ECO:0000256" key="4">
    <source>
        <dbReference type="ARBA" id="ARBA00023295"/>
    </source>
</evidence>
<accession>A0A9D1NJI4</accession>
<dbReference type="SUPFAM" id="SSF74650">
    <property type="entry name" value="Galactose mutarotase-like"/>
    <property type="match status" value="1"/>
</dbReference>
<dbReference type="InterPro" id="IPR004199">
    <property type="entry name" value="B-gal_small/dom_5"/>
</dbReference>
<dbReference type="SMART" id="SM00231">
    <property type="entry name" value="FA58C"/>
    <property type="match status" value="1"/>
</dbReference>
<dbReference type="PROSITE" id="PS50022">
    <property type="entry name" value="FA58C_3"/>
    <property type="match status" value="1"/>
</dbReference>
<organism evidence="7 8">
    <name type="scientific">Candidatus Spyradosoma merdigallinarum</name>
    <dbReference type="NCBI Taxonomy" id="2840950"/>
    <lineage>
        <taxon>Bacteria</taxon>
        <taxon>Pseudomonadati</taxon>
        <taxon>Verrucomicrobiota</taxon>
        <taxon>Opitutia</taxon>
        <taxon>Opitutia incertae sedis</taxon>
        <taxon>Candidatus Spyradosoma</taxon>
    </lineage>
</organism>
<keyword evidence="3" id="KW-0378">Hydrolase</keyword>
<dbReference type="SUPFAM" id="SSF49785">
    <property type="entry name" value="Galactose-binding domain-like"/>
    <property type="match status" value="1"/>
</dbReference>
<proteinExistence type="predicted"/>
<comment type="caution">
    <text evidence="7">The sequence shown here is derived from an EMBL/GenBank/DDBJ whole genome shotgun (WGS) entry which is preliminary data.</text>
</comment>
<keyword evidence="5" id="KW-0732">Signal</keyword>
<evidence type="ECO:0000259" key="6">
    <source>
        <dbReference type="PROSITE" id="PS50022"/>
    </source>
</evidence>
<reference evidence="7" key="1">
    <citation type="submission" date="2020-10" db="EMBL/GenBank/DDBJ databases">
        <authorList>
            <person name="Gilroy R."/>
        </authorList>
    </citation>
    <scope>NUCLEOTIDE SEQUENCE</scope>
    <source>
        <strain evidence="7">10669</strain>
    </source>
</reference>
<dbReference type="InterPro" id="IPR014718">
    <property type="entry name" value="GH-type_carb-bd"/>
</dbReference>
<feature type="signal peptide" evidence="5">
    <location>
        <begin position="1"/>
        <end position="24"/>
    </location>
</feature>
<gene>
    <name evidence="7" type="ORF">IAC75_02680</name>
</gene>
<dbReference type="PANTHER" id="PTHR46323:SF2">
    <property type="entry name" value="BETA-GALACTOSIDASE"/>
    <property type="match status" value="1"/>
</dbReference>
<protein>
    <recommendedName>
        <fullName evidence="2">beta-galactosidase</fullName>
        <ecNumber evidence="2">3.2.1.23</ecNumber>
    </recommendedName>
</protein>
<dbReference type="InterPro" id="IPR050347">
    <property type="entry name" value="Bact_Beta-galactosidase"/>
</dbReference>
<dbReference type="GO" id="GO:0009341">
    <property type="term" value="C:beta-galactosidase complex"/>
    <property type="evidence" value="ECO:0007669"/>
    <property type="project" value="InterPro"/>
</dbReference>
<name>A0A9D1NJI4_9BACT</name>
<dbReference type="GO" id="GO:0030246">
    <property type="term" value="F:carbohydrate binding"/>
    <property type="evidence" value="ECO:0007669"/>
    <property type="project" value="InterPro"/>
</dbReference>
<evidence type="ECO:0000313" key="8">
    <source>
        <dbReference type="Proteomes" id="UP000886812"/>
    </source>
</evidence>
<dbReference type="PANTHER" id="PTHR46323">
    <property type="entry name" value="BETA-GALACTOSIDASE"/>
    <property type="match status" value="1"/>
</dbReference>
<dbReference type="EC" id="3.2.1.23" evidence="2"/>
<feature type="chain" id="PRO_5038581778" description="beta-galactosidase" evidence="5">
    <location>
        <begin position="25"/>
        <end position="596"/>
    </location>
</feature>
<dbReference type="Pfam" id="PF00754">
    <property type="entry name" value="F5_F8_type_C"/>
    <property type="match status" value="1"/>
</dbReference>
<dbReference type="Gene3D" id="2.70.98.10">
    <property type="match status" value="1"/>
</dbReference>
<dbReference type="EMBL" id="DVOG01000071">
    <property type="protein sequence ID" value="HIV04040.1"/>
    <property type="molecule type" value="Genomic_DNA"/>
</dbReference>
<sequence>MKKAYFAKCAPALLIAALALGMFSGCDSRSKADAPAGQAAAPARAPLTLSQDAAGTVTVSGTDFSAKFSSKTGSLDALVYKGKNIFFGGNGPKLDAFRAIVNNDGWAYRKWFQYGLFDMAHEVVGAPYAVRNSDGTVTFSALVRSRGKNEGVLKGDPLVQGGNPLTGLPVKIERRRALGENDFSFLTQQIWTVYPDGSIELAASISSNRPETDLPRLGYAMDVPAAFSDFTYYGRGPQENYRDRESGAFIGIYESSVKEQFVNYTKPQEMANHEDVRWCALRDAKGDGAIFIASLGEFSAQALPVKAEDLLLASNTFKLKEKIEKTQATTLRLDAGVRGLGGASCGPDTEPRDKVFAVQTDFGFIIRPVSADSDLSVLANVSPAGAVPISIVRDEATGVVSVLSRNADKKKILVSVDGRPAQECVGQIPFRDGGKISAWYADGSGARSEMTFPKIEKVRPKVIFASSQNSVREAAANLTDNDPATLWHTEYSVTQKDYPHWVDFDVGETRKIKGVSYLPRQDGSGNGDVKGYEIFVSADGKNWGAPVASGAFSSDKAEKRVLFSAPVEARYVRFRALSAQRNEGYASGAEFSVLED</sequence>
<dbReference type="InterPro" id="IPR000421">
    <property type="entry name" value="FA58C"/>
</dbReference>
<dbReference type="InterPro" id="IPR011013">
    <property type="entry name" value="Gal_mutarotase_sf_dom"/>
</dbReference>
<reference evidence="7" key="2">
    <citation type="journal article" date="2021" name="PeerJ">
        <title>Extensive microbial diversity within the chicken gut microbiome revealed by metagenomics and culture.</title>
        <authorList>
            <person name="Gilroy R."/>
            <person name="Ravi A."/>
            <person name="Getino M."/>
            <person name="Pursley I."/>
            <person name="Horton D.L."/>
            <person name="Alikhan N.F."/>
            <person name="Baker D."/>
            <person name="Gharbi K."/>
            <person name="Hall N."/>
            <person name="Watson M."/>
            <person name="Adriaenssens E.M."/>
            <person name="Foster-Nyarko E."/>
            <person name="Jarju S."/>
            <person name="Secka A."/>
            <person name="Antonio M."/>
            <person name="Oren A."/>
            <person name="Chaudhuri R.R."/>
            <person name="La Ragione R."/>
            <person name="Hildebrand F."/>
            <person name="Pallen M.J."/>
        </authorList>
    </citation>
    <scope>NUCLEOTIDE SEQUENCE</scope>
    <source>
        <strain evidence="7">10669</strain>
    </source>
</reference>
<dbReference type="PROSITE" id="PS51257">
    <property type="entry name" value="PROKAR_LIPOPROTEIN"/>
    <property type="match status" value="1"/>
</dbReference>
<evidence type="ECO:0000313" key="7">
    <source>
        <dbReference type="EMBL" id="HIV04040.1"/>
    </source>
</evidence>
<evidence type="ECO:0000256" key="2">
    <source>
        <dbReference type="ARBA" id="ARBA00012756"/>
    </source>
</evidence>
<dbReference type="Pfam" id="PF02929">
    <property type="entry name" value="Bgal_small_N"/>
    <property type="match status" value="1"/>
</dbReference>
<dbReference type="GO" id="GO:0005990">
    <property type="term" value="P:lactose catabolic process"/>
    <property type="evidence" value="ECO:0007669"/>
    <property type="project" value="TreeGrafter"/>
</dbReference>
<keyword evidence="4" id="KW-0326">Glycosidase</keyword>
<evidence type="ECO:0000256" key="1">
    <source>
        <dbReference type="ARBA" id="ARBA00001412"/>
    </source>
</evidence>
<comment type="catalytic activity">
    <reaction evidence="1">
        <text>Hydrolysis of terminal non-reducing beta-D-galactose residues in beta-D-galactosides.</text>
        <dbReference type="EC" id="3.2.1.23"/>
    </reaction>
</comment>